<evidence type="ECO:0000256" key="1">
    <source>
        <dbReference type="SAM" id="MobiDB-lite"/>
    </source>
</evidence>
<keyword evidence="2" id="KW-0812">Transmembrane</keyword>
<accession>A0A9P8W9J4</accession>
<feature type="transmembrane region" description="Helical" evidence="2">
    <location>
        <begin position="187"/>
        <end position="208"/>
    </location>
</feature>
<evidence type="ECO:0000313" key="3">
    <source>
        <dbReference type="EMBL" id="KAH6892990.1"/>
    </source>
</evidence>
<feature type="transmembrane region" description="Helical" evidence="2">
    <location>
        <begin position="92"/>
        <end position="110"/>
    </location>
</feature>
<evidence type="ECO:0000256" key="2">
    <source>
        <dbReference type="SAM" id="Phobius"/>
    </source>
</evidence>
<organism evidence="3 4">
    <name type="scientific">Thelonectria olida</name>
    <dbReference type="NCBI Taxonomy" id="1576542"/>
    <lineage>
        <taxon>Eukaryota</taxon>
        <taxon>Fungi</taxon>
        <taxon>Dikarya</taxon>
        <taxon>Ascomycota</taxon>
        <taxon>Pezizomycotina</taxon>
        <taxon>Sordariomycetes</taxon>
        <taxon>Hypocreomycetidae</taxon>
        <taxon>Hypocreales</taxon>
        <taxon>Nectriaceae</taxon>
        <taxon>Thelonectria</taxon>
    </lineage>
</organism>
<feature type="transmembrane region" description="Helical" evidence="2">
    <location>
        <begin position="252"/>
        <end position="278"/>
    </location>
</feature>
<dbReference type="OrthoDB" id="2281895at2759"/>
<feature type="transmembrane region" description="Helical" evidence="2">
    <location>
        <begin position="130"/>
        <end position="151"/>
    </location>
</feature>
<feature type="region of interest" description="Disordered" evidence="1">
    <location>
        <begin position="349"/>
        <end position="370"/>
    </location>
</feature>
<keyword evidence="2" id="KW-1133">Transmembrane helix</keyword>
<name>A0A9P8W9J4_9HYPO</name>
<gene>
    <name evidence="3" type="ORF">B0T10DRAFT_263393</name>
</gene>
<dbReference type="Proteomes" id="UP000777438">
    <property type="component" value="Unassembled WGS sequence"/>
</dbReference>
<proteinExistence type="predicted"/>
<dbReference type="AlphaFoldDB" id="A0A9P8W9J4"/>
<feature type="transmembrane region" description="Helical" evidence="2">
    <location>
        <begin position="214"/>
        <end position="231"/>
    </location>
</feature>
<feature type="compositionally biased region" description="Acidic residues" evidence="1">
    <location>
        <begin position="350"/>
        <end position="370"/>
    </location>
</feature>
<protein>
    <submittedName>
        <fullName evidence="3">Uncharacterized protein</fullName>
    </submittedName>
</protein>
<evidence type="ECO:0000313" key="4">
    <source>
        <dbReference type="Proteomes" id="UP000777438"/>
    </source>
</evidence>
<keyword evidence="2" id="KW-0472">Membrane</keyword>
<keyword evidence="4" id="KW-1185">Reference proteome</keyword>
<reference evidence="3 4" key="1">
    <citation type="journal article" date="2021" name="Nat. Commun.">
        <title>Genetic determinants of endophytism in the Arabidopsis root mycobiome.</title>
        <authorList>
            <person name="Mesny F."/>
            <person name="Miyauchi S."/>
            <person name="Thiergart T."/>
            <person name="Pickel B."/>
            <person name="Atanasova L."/>
            <person name="Karlsson M."/>
            <person name="Huettel B."/>
            <person name="Barry K.W."/>
            <person name="Haridas S."/>
            <person name="Chen C."/>
            <person name="Bauer D."/>
            <person name="Andreopoulos W."/>
            <person name="Pangilinan J."/>
            <person name="LaButti K."/>
            <person name="Riley R."/>
            <person name="Lipzen A."/>
            <person name="Clum A."/>
            <person name="Drula E."/>
            <person name="Henrissat B."/>
            <person name="Kohler A."/>
            <person name="Grigoriev I.V."/>
            <person name="Martin F.M."/>
            <person name="Hacquard S."/>
        </authorList>
    </citation>
    <scope>NUCLEOTIDE SEQUENCE [LARGE SCALE GENOMIC DNA]</scope>
    <source>
        <strain evidence="3 4">MPI-CAGE-CH-0241</strain>
    </source>
</reference>
<dbReference type="EMBL" id="JAGPYM010000006">
    <property type="protein sequence ID" value="KAH6892990.1"/>
    <property type="molecule type" value="Genomic_DNA"/>
</dbReference>
<feature type="transmembrane region" description="Helical" evidence="2">
    <location>
        <begin position="317"/>
        <end position="340"/>
    </location>
</feature>
<sequence length="370" mass="40980">MPSFPSLSLWGHRRPPIHHVSLTYLIIIPVLLAIATVVMLFIHSDVNAAMLWSQCHSRALLPGLSRIPALGTPLCYLVSFFHAALDALRSRAVMSLVLAFVGGLLTVSTVEAARLCNAPNVLIAYPTGPWLVFNLIGGAVVWELAIIPAFFHSAQRLIAEKKQRAGEGSDAASETEDQGRHLPDTEVIAIPVSVALGFFLPSILMLVFNSPATIGIWLFFPVYVSLIRQAVRKLVTFVKKTEPALIHLESSRCSLIIVYVLPIIFSVTAQVFVIWSLTQPDDRKKITKSTLAFIEIDVQFIFWTVLYWMLVEVGWKVPLATFVSSFVVGPGAGTCLGWVYREKLIHEHHDDEEEHGDDRPADEETPLLQG</sequence>
<feature type="transmembrane region" description="Helical" evidence="2">
    <location>
        <begin position="21"/>
        <end position="42"/>
    </location>
</feature>
<feature type="transmembrane region" description="Helical" evidence="2">
    <location>
        <begin position="290"/>
        <end position="310"/>
    </location>
</feature>
<comment type="caution">
    <text evidence="3">The sequence shown here is derived from an EMBL/GenBank/DDBJ whole genome shotgun (WGS) entry which is preliminary data.</text>
</comment>
<feature type="transmembrane region" description="Helical" evidence="2">
    <location>
        <begin position="67"/>
        <end position="85"/>
    </location>
</feature>